<dbReference type="AlphaFoldDB" id="A0A1N6CWP6"/>
<accession>A0A1N6CWP6</accession>
<reference evidence="3" key="1">
    <citation type="submission" date="2016-11" db="EMBL/GenBank/DDBJ databases">
        <authorList>
            <person name="Varghese N."/>
            <person name="Submissions S."/>
        </authorList>
    </citation>
    <scope>NUCLEOTIDE SEQUENCE [LARGE SCALE GENOMIC DNA]</scope>
    <source>
        <strain evidence="3">DSM 22363</strain>
    </source>
</reference>
<evidence type="ECO:0000256" key="1">
    <source>
        <dbReference type="SAM" id="MobiDB-lite"/>
    </source>
</evidence>
<dbReference type="RefSeq" id="WP_074204110.1">
    <property type="nucleotide sequence ID" value="NZ_FSQW01000001.1"/>
</dbReference>
<dbReference type="Proteomes" id="UP000185192">
    <property type="component" value="Unassembled WGS sequence"/>
</dbReference>
<organism evidence="2 3">
    <name type="scientific">Parasphingorhabdus marina DSM 22363</name>
    <dbReference type="NCBI Taxonomy" id="1123272"/>
    <lineage>
        <taxon>Bacteria</taxon>
        <taxon>Pseudomonadati</taxon>
        <taxon>Pseudomonadota</taxon>
        <taxon>Alphaproteobacteria</taxon>
        <taxon>Sphingomonadales</taxon>
        <taxon>Sphingomonadaceae</taxon>
        <taxon>Parasphingorhabdus</taxon>
    </lineage>
</organism>
<sequence>MKRQLSTPRRILKIRETLRKAAIGRAMAADAQVQSLEKQSTNLNSLRLTMFENADCSAAQSLAARMELGNRLLGAGEQVERAVTDARQAAAEQDRQRIAAHLDRDVMQRFVERKAAGLEQQQDRRNAANLPFRRFRKPR</sequence>
<protein>
    <recommendedName>
        <fullName evidence="4">Flagellar FliJ protein</fullName>
    </recommendedName>
</protein>
<dbReference type="EMBL" id="FSQW01000001">
    <property type="protein sequence ID" value="SIN62905.1"/>
    <property type="molecule type" value="Genomic_DNA"/>
</dbReference>
<feature type="compositionally biased region" description="Basic and acidic residues" evidence="1">
    <location>
        <begin position="117"/>
        <end position="126"/>
    </location>
</feature>
<name>A0A1N6CWP6_9SPHN</name>
<evidence type="ECO:0000313" key="2">
    <source>
        <dbReference type="EMBL" id="SIN62905.1"/>
    </source>
</evidence>
<gene>
    <name evidence="2" type="ORF">SAMN02745824_1147</name>
</gene>
<proteinExistence type="predicted"/>
<evidence type="ECO:0000313" key="3">
    <source>
        <dbReference type="Proteomes" id="UP000185192"/>
    </source>
</evidence>
<feature type="region of interest" description="Disordered" evidence="1">
    <location>
        <begin position="117"/>
        <end position="139"/>
    </location>
</feature>
<evidence type="ECO:0008006" key="4">
    <source>
        <dbReference type="Google" id="ProtNLM"/>
    </source>
</evidence>
<dbReference type="STRING" id="1123272.SAMN02745824_1147"/>
<keyword evidence="3" id="KW-1185">Reference proteome</keyword>